<dbReference type="EMBL" id="LHXT01000112">
    <property type="protein sequence ID" value="KXA96310.1"/>
    <property type="molecule type" value="Genomic_DNA"/>
</dbReference>
<organism evidence="1 2">
    <name type="scientific">candidate division MSBL1 archaeon SCGC-AAA259J03</name>
    <dbReference type="NCBI Taxonomy" id="1698269"/>
    <lineage>
        <taxon>Archaea</taxon>
        <taxon>Methanobacteriati</taxon>
        <taxon>Methanobacteriota</taxon>
        <taxon>candidate division MSBL1</taxon>
    </lineage>
</organism>
<dbReference type="InterPro" id="IPR008303">
    <property type="entry name" value="Methan_mark_14"/>
</dbReference>
<dbReference type="AlphaFoldDB" id="A0A656YXG0"/>
<accession>A0A656YXG0</accession>
<comment type="caution">
    <text evidence="1">The sequence shown here is derived from an EMBL/GenBank/DDBJ whole genome shotgun (WGS) entry which is preliminary data.</text>
</comment>
<name>A0A656YXG0_9EURY</name>
<gene>
    <name evidence="1" type="ORF">AKJ39_04780</name>
</gene>
<evidence type="ECO:0000313" key="2">
    <source>
        <dbReference type="Proteomes" id="UP000070257"/>
    </source>
</evidence>
<dbReference type="Pfam" id="PF09887">
    <property type="entry name" value="DUF2114"/>
    <property type="match status" value="1"/>
</dbReference>
<evidence type="ECO:0000313" key="1">
    <source>
        <dbReference type="EMBL" id="KXA96310.1"/>
    </source>
</evidence>
<keyword evidence="2" id="KW-1185">Reference proteome</keyword>
<dbReference type="Proteomes" id="UP000070257">
    <property type="component" value="Unassembled WGS sequence"/>
</dbReference>
<reference evidence="1 2" key="1">
    <citation type="journal article" date="2016" name="Sci. Rep.">
        <title>Metabolic traits of an uncultured archaeal lineage -MSBL1- from brine pools of the Red Sea.</title>
        <authorList>
            <person name="Mwirichia R."/>
            <person name="Alam I."/>
            <person name="Rashid M."/>
            <person name="Vinu M."/>
            <person name="Ba-Alawi W."/>
            <person name="Anthony Kamau A."/>
            <person name="Kamanda Ngugi D."/>
            <person name="Goker M."/>
            <person name="Klenk H.P."/>
            <person name="Bajic V."/>
            <person name="Stingl U."/>
        </authorList>
    </citation>
    <scope>NUCLEOTIDE SEQUENCE [LARGE SCALE GENOMIC DNA]</scope>
    <source>
        <strain evidence="1">SCGC-AAA259J03</strain>
    </source>
</reference>
<protein>
    <submittedName>
        <fullName evidence="1">Uncharacterized protein</fullName>
    </submittedName>
</protein>
<proteinExistence type="predicted"/>
<sequence length="407" mass="45307">MCVKKVERAKIDYEPEINRMRKLCYIELEKVISRVSLAASDPSENKIYLVKEIRKPTPQKLVRNLQRDELNLNMGPNYKSDLKKFLLGLLDELFENAIISKSDVDDLFILSDFYWFIEKPEDMSSFINKIMNLCEEVLGDSINKINFESPKVAGSELKAKIGLVGSNKIMASESQSNLPLDGYMDLSTHLSGLFISPNRKNNLGLLSGVGLEILDALARGKSGGAHDYDTAFQLPSSKGMAYEEITDDFVTPISNLISVGRIPAGNKRIGEIPINVGESYGQEIKLIGCDVGANGNNLREITELGQRAASYGLSTLKKLIDQTFVRLVGEIIKSLYEEELISSKSNICISSRRESSGNEFNSISNHLEEMGFGEIGKNIVYTENPASFGIQDLKRYGKGKWIESVYS</sequence>